<evidence type="ECO:0000256" key="2">
    <source>
        <dbReference type="ARBA" id="ARBA00006343"/>
    </source>
</evidence>
<dbReference type="GO" id="GO:1902975">
    <property type="term" value="P:mitotic DNA replication initiation"/>
    <property type="evidence" value="ECO:0007669"/>
    <property type="project" value="TreeGrafter"/>
</dbReference>
<evidence type="ECO:0000313" key="10">
    <source>
        <dbReference type="Proteomes" id="UP000646827"/>
    </source>
</evidence>
<name>A0A8H7S9H3_9FUNG</name>
<dbReference type="Pfam" id="PF05916">
    <property type="entry name" value="Sld5"/>
    <property type="match status" value="1"/>
</dbReference>
<comment type="similarity">
    <text evidence="2 6">Belongs to the GINS3/PSF3 family.</text>
</comment>
<dbReference type="InterPro" id="IPR021151">
    <property type="entry name" value="GINS_A"/>
</dbReference>
<dbReference type="OrthoDB" id="10251744at2759"/>
<dbReference type="GO" id="GO:0000811">
    <property type="term" value="C:GINS complex"/>
    <property type="evidence" value="ECO:0007669"/>
    <property type="project" value="UniProtKB-UniRule"/>
</dbReference>
<dbReference type="PANTHER" id="PTHR22768">
    <property type="entry name" value="DNA REPLICATION COMPLEX GINS PROTEIN PSF3"/>
    <property type="match status" value="1"/>
</dbReference>
<feature type="domain" description="GINS subunit" evidence="7">
    <location>
        <begin position="78"/>
        <end position="172"/>
    </location>
</feature>
<dbReference type="CDD" id="cd11713">
    <property type="entry name" value="GINS_A_psf3"/>
    <property type="match status" value="1"/>
</dbReference>
<dbReference type="InterPro" id="IPR036224">
    <property type="entry name" value="GINS_bundle-like_dom_sf"/>
</dbReference>
<keyword evidence="10" id="KW-1185">Reference proteome</keyword>
<comment type="subcellular location">
    <subcellularLocation>
        <location evidence="1 6">Nucleus</location>
    </subcellularLocation>
</comment>
<dbReference type="InterPro" id="IPR055221">
    <property type="entry name" value="PSF3_N"/>
</dbReference>
<dbReference type="Proteomes" id="UP000646827">
    <property type="component" value="Unassembled WGS sequence"/>
</dbReference>
<proteinExistence type="inferred from homology"/>
<protein>
    <recommendedName>
        <fullName evidence="3 6">DNA replication complex GINS protein PSF3</fullName>
    </recommendedName>
</protein>
<dbReference type="CDD" id="cd21693">
    <property type="entry name" value="GINS_B_Psf3"/>
    <property type="match status" value="1"/>
</dbReference>
<keyword evidence="4 6" id="KW-0235">DNA replication</keyword>
<dbReference type="Gene3D" id="1.20.58.2050">
    <property type="match status" value="1"/>
</dbReference>
<comment type="subunit">
    <text evidence="6">Component of the GINS complex.</text>
</comment>
<evidence type="ECO:0000256" key="6">
    <source>
        <dbReference type="RuleBase" id="RU367161"/>
    </source>
</evidence>
<evidence type="ECO:0000256" key="5">
    <source>
        <dbReference type="ARBA" id="ARBA00023242"/>
    </source>
</evidence>
<dbReference type="PANTHER" id="PTHR22768:SF0">
    <property type="entry name" value="DNA REPLICATION COMPLEX GINS PROTEIN PSF3"/>
    <property type="match status" value="1"/>
</dbReference>
<organism evidence="9 10">
    <name type="scientific">Circinella minor</name>
    <dbReference type="NCBI Taxonomy" id="1195481"/>
    <lineage>
        <taxon>Eukaryota</taxon>
        <taxon>Fungi</taxon>
        <taxon>Fungi incertae sedis</taxon>
        <taxon>Mucoromycota</taxon>
        <taxon>Mucoromycotina</taxon>
        <taxon>Mucoromycetes</taxon>
        <taxon>Mucorales</taxon>
        <taxon>Lichtheimiaceae</taxon>
        <taxon>Circinella</taxon>
    </lineage>
</organism>
<evidence type="ECO:0000259" key="7">
    <source>
        <dbReference type="Pfam" id="PF05916"/>
    </source>
</evidence>
<dbReference type="AlphaFoldDB" id="A0A8H7S9H3"/>
<evidence type="ECO:0000313" key="9">
    <source>
        <dbReference type="EMBL" id="KAG2223948.1"/>
    </source>
</evidence>
<dbReference type="InterPro" id="IPR038437">
    <property type="entry name" value="GINS_Psf3_sf"/>
</dbReference>
<comment type="function">
    <text evidence="6">The GINS complex plays an essential role in the initiation of DNA replication.</text>
</comment>
<evidence type="ECO:0000256" key="3">
    <source>
        <dbReference type="ARBA" id="ARBA00015140"/>
    </source>
</evidence>
<dbReference type="SUPFAM" id="SSF158573">
    <property type="entry name" value="GINS helical bundle-like"/>
    <property type="match status" value="1"/>
</dbReference>
<gene>
    <name evidence="9" type="ORF">INT45_013405</name>
</gene>
<dbReference type="EMBL" id="JAEPRB010000051">
    <property type="protein sequence ID" value="KAG2223948.1"/>
    <property type="molecule type" value="Genomic_DNA"/>
</dbReference>
<dbReference type="InterPro" id="IPR010492">
    <property type="entry name" value="GINS_Psf3"/>
</dbReference>
<accession>A0A8H7S9H3</accession>
<evidence type="ECO:0000259" key="8">
    <source>
        <dbReference type="Pfam" id="PF22466"/>
    </source>
</evidence>
<feature type="domain" description="DNA replication complex GINS protein PSF3 N-terminal" evidence="8">
    <location>
        <begin position="7"/>
        <end position="57"/>
    </location>
</feature>
<reference evidence="9 10" key="1">
    <citation type="submission" date="2020-12" db="EMBL/GenBank/DDBJ databases">
        <title>Metabolic potential, ecology and presence of endohyphal bacteria is reflected in genomic diversity of Mucoromycotina.</title>
        <authorList>
            <person name="Muszewska A."/>
            <person name="Okrasinska A."/>
            <person name="Steczkiewicz K."/>
            <person name="Drgas O."/>
            <person name="Orlowska M."/>
            <person name="Perlinska-Lenart U."/>
            <person name="Aleksandrzak-Piekarczyk T."/>
            <person name="Szatraj K."/>
            <person name="Zielenkiewicz U."/>
            <person name="Pilsyk S."/>
            <person name="Malc E."/>
            <person name="Mieczkowski P."/>
            <person name="Kruszewska J.S."/>
            <person name="Biernat P."/>
            <person name="Pawlowska J."/>
        </authorList>
    </citation>
    <scope>NUCLEOTIDE SEQUENCE [LARGE SCALE GENOMIC DNA]</scope>
    <source>
        <strain evidence="9 10">CBS 142.35</strain>
    </source>
</reference>
<dbReference type="SUPFAM" id="SSF160059">
    <property type="entry name" value="PriA/YqbF domain"/>
    <property type="match status" value="1"/>
</dbReference>
<comment type="caution">
    <text evidence="9">The sequence shown here is derived from an EMBL/GenBank/DDBJ whole genome shotgun (WGS) entry which is preliminary data.</text>
</comment>
<evidence type="ECO:0000256" key="4">
    <source>
        <dbReference type="ARBA" id="ARBA00022705"/>
    </source>
</evidence>
<dbReference type="Pfam" id="PF22466">
    <property type="entry name" value="PSF3_N"/>
    <property type="match status" value="1"/>
</dbReference>
<evidence type="ECO:0000256" key="1">
    <source>
        <dbReference type="ARBA" id="ARBA00004123"/>
    </source>
</evidence>
<sequence>MNNDEYYDIDSILAEHSKIPCIFLHDIDASVNLSGDGNEIAANSRVELPFWMAKVLAQYRLPNGENLVTIELPRAYGTRVRNSLDASPTSIDFRQVSPYFYQFGTKLYDLIIDDQLPATLEKAFKARLKEIMNISLTGSTNVGQDFLQKLDETEKELFKAGQESTAELRKWRHRRRQQLKPVSLGHRISSQSSIS</sequence>
<keyword evidence="5 6" id="KW-0539">Nucleus</keyword>